<feature type="signal peptide" evidence="2">
    <location>
        <begin position="1"/>
        <end position="20"/>
    </location>
</feature>
<dbReference type="InterPro" id="IPR036907">
    <property type="entry name" value="5'-Nucleotdase_C_sf"/>
</dbReference>
<evidence type="ECO:0000256" key="1">
    <source>
        <dbReference type="ARBA" id="ARBA00022729"/>
    </source>
</evidence>
<evidence type="ECO:0000259" key="4">
    <source>
        <dbReference type="Pfam" id="PF02872"/>
    </source>
</evidence>
<accession>A0ABT6CGQ9</accession>
<evidence type="ECO:0000259" key="3">
    <source>
        <dbReference type="Pfam" id="PF00149"/>
    </source>
</evidence>
<dbReference type="EMBL" id="JAROCY010000006">
    <property type="protein sequence ID" value="MDF8333116.1"/>
    <property type="molecule type" value="Genomic_DNA"/>
</dbReference>
<protein>
    <submittedName>
        <fullName evidence="5">Bifunctional metallophosphatase/5'-nucleotidase</fullName>
    </submittedName>
</protein>
<dbReference type="Pfam" id="PF02872">
    <property type="entry name" value="5_nucleotid_C"/>
    <property type="match status" value="1"/>
</dbReference>
<keyword evidence="6" id="KW-1185">Reference proteome</keyword>
<reference evidence="5 6" key="1">
    <citation type="submission" date="2023-03" db="EMBL/GenBank/DDBJ databases">
        <title>Novosphingobium cyanobacteriorum sp. nov., isolated from a eutrophic reservoir during the Microcystis bloom period.</title>
        <authorList>
            <person name="Kang M."/>
            <person name="Le V."/>
            <person name="Ko S.-R."/>
            <person name="Lee S.-A."/>
            <person name="Ahn C.-Y."/>
        </authorList>
    </citation>
    <scope>NUCLEOTIDE SEQUENCE [LARGE SCALE GENOMIC DNA]</scope>
    <source>
        <strain evidence="5 6">HBC54</strain>
    </source>
</reference>
<keyword evidence="1 2" id="KW-0732">Signal</keyword>
<feature type="domain" description="Calcineurin-like phosphoesterase" evidence="3">
    <location>
        <begin position="33"/>
        <end position="288"/>
    </location>
</feature>
<dbReference type="SUPFAM" id="SSF56300">
    <property type="entry name" value="Metallo-dependent phosphatases"/>
    <property type="match status" value="1"/>
</dbReference>
<sequence length="571" mass="59224">MFRIQSATVLAVGLALSACATLPQQSAPVEVGIAAFNDFHGSLEPPRQAVLAPDGAGGSVAVPAGGAAWLATALDSIRARHPHHLTVSAGDLTGASQLASSLFLDEPTVGVMNRLGLDFNAVGNHEFDRGAAELTRLHKGGCQQLTRRKPCLLESFPGETFALLAASTVDARGRTLFPASGIRRFGKGRAQVSVGVIGLTLKGTPDLVDRAGIAGLTFRDEAETINAEVPRLKAQGADAIVVLIHQGGRQAGNTPDPDGCAGFAGEIRPILDRLDPRVDLVVSGHTHAAYVCDGPGPLLTSAGLYGTMVTDIVLAIDPRTRKVVRRSARNVIVQSVPFTSAKGAVPLTQDVPQFAPDPAIAAYVGRYVDAARAEASRPVGRLSGPATRGDGSDGGTLGNLVADSQLAATHDAGAQIAFMNPFGLRAALVPAADGRVSFGDLYAVQPFGNNVVTETLTGAEIKAALEQGLDDKGPEQVLSASTGFSWTFDRSRPAGDRIVAMALNGRPIDPAATYRITINGFLALGGDGFTVFAGKPGATTGPTDIDAFERWIAATPIRDVPQERRAASLIP</sequence>
<gene>
    <name evidence="5" type="ORF">POM99_07895</name>
</gene>
<dbReference type="Proteomes" id="UP001222770">
    <property type="component" value="Unassembled WGS sequence"/>
</dbReference>
<dbReference type="PANTHER" id="PTHR11575:SF24">
    <property type="entry name" value="5'-NUCLEOTIDASE"/>
    <property type="match status" value="1"/>
</dbReference>
<dbReference type="Gene3D" id="3.60.21.10">
    <property type="match status" value="1"/>
</dbReference>
<dbReference type="InterPro" id="IPR029052">
    <property type="entry name" value="Metallo-depent_PP-like"/>
</dbReference>
<dbReference type="InterPro" id="IPR006179">
    <property type="entry name" value="5_nucleotidase/apyrase"/>
</dbReference>
<dbReference type="InterPro" id="IPR004843">
    <property type="entry name" value="Calcineurin-like_PHP"/>
</dbReference>
<dbReference type="RefSeq" id="WP_277276485.1">
    <property type="nucleotide sequence ID" value="NZ_JAROCY010000006.1"/>
</dbReference>
<dbReference type="InterPro" id="IPR008334">
    <property type="entry name" value="5'-Nucleotdase_C"/>
</dbReference>
<keyword evidence="2" id="KW-0378">Hydrolase</keyword>
<proteinExistence type="inferred from homology"/>
<comment type="caution">
    <text evidence="5">The sequence shown here is derived from an EMBL/GenBank/DDBJ whole genome shotgun (WGS) entry which is preliminary data.</text>
</comment>
<evidence type="ECO:0000313" key="5">
    <source>
        <dbReference type="EMBL" id="MDF8333116.1"/>
    </source>
</evidence>
<organism evidence="5 6">
    <name type="scientific">Novosphingobium cyanobacteriorum</name>
    <dbReference type="NCBI Taxonomy" id="3024215"/>
    <lineage>
        <taxon>Bacteria</taxon>
        <taxon>Pseudomonadati</taxon>
        <taxon>Pseudomonadota</taxon>
        <taxon>Alphaproteobacteria</taxon>
        <taxon>Sphingomonadales</taxon>
        <taxon>Sphingomonadaceae</taxon>
        <taxon>Novosphingobium</taxon>
    </lineage>
</organism>
<evidence type="ECO:0000256" key="2">
    <source>
        <dbReference type="RuleBase" id="RU362119"/>
    </source>
</evidence>
<keyword evidence="2" id="KW-0547">Nucleotide-binding</keyword>
<dbReference type="SUPFAM" id="SSF55816">
    <property type="entry name" value="5'-nucleotidase (syn. UDP-sugar hydrolase), C-terminal domain"/>
    <property type="match status" value="1"/>
</dbReference>
<feature type="chain" id="PRO_5044983346" evidence="2">
    <location>
        <begin position="21"/>
        <end position="571"/>
    </location>
</feature>
<dbReference type="PRINTS" id="PR01607">
    <property type="entry name" value="APYRASEFAMLY"/>
</dbReference>
<evidence type="ECO:0000313" key="6">
    <source>
        <dbReference type="Proteomes" id="UP001222770"/>
    </source>
</evidence>
<comment type="similarity">
    <text evidence="2">Belongs to the 5'-nucleotidase family.</text>
</comment>
<name>A0ABT6CGQ9_9SPHN</name>
<dbReference type="PANTHER" id="PTHR11575">
    <property type="entry name" value="5'-NUCLEOTIDASE-RELATED"/>
    <property type="match status" value="1"/>
</dbReference>
<dbReference type="PROSITE" id="PS51257">
    <property type="entry name" value="PROKAR_LIPOPROTEIN"/>
    <property type="match status" value="1"/>
</dbReference>
<dbReference type="Pfam" id="PF00149">
    <property type="entry name" value="Metallophos"/>
    <property type="match status" value="1"/>
</dbReference>
<feature type="domain" description="5'-Nucleotidase C-terminal" evidence="4">
    <location>
        <begin position="387"/>
        <end position="533"/>
    </location>
</feature>
<dbReference type="Gene3D" id="3.90.780.10">
    <property type="entry name" value="5'-Nucleotidase, C-terminal domain"/>
    <property type="match status" value="1"/>
</dbReference>